<reference evidence="2 4" key="1">
    <citation type="submission" date="2014-07" db="EMBL/GenBank/DDBJ databases">
        <title>Porphyromonadaceae bacterium OUH 308042 = ATCC BAA-2681 = DSM 28342 draft genome.</title>
        <authorList>
            <person name="Sydenham T.V."/>
            <person name="Hasman H."/>
            <person name="Justensen U.S."/>
        </authorList>
    </citation>
    <scope>NUCLEOTIDE SEQUENCE [LARGE SCALE GENOMIC DNA]</scope>
    <source>
        <strain evidence="2 4">OUH 308042</strain>
    </source>
</reference>
<dbReference type="Proteomes" id="UP000031980">
    <property type="component" value="Unassembled WGS sequence"/>
</dbReference>
<dbReference type="RefSeq" id="WP_041503901.1">
    <property type="nucleotide sequence ID" value="NZ_JPIT01000031.1"/>
</dbReference>
<evidence type="ECO:0000313" key="3">
    <source>
        <dbReference type="Proteomes" id="UP000031937"/>
    </source>
</evidence>
<sequence>MRRILLYNLILFLSLLSCKNDDNDLPTLSFGRPIYILKAETPLAVELIASTPAKETVVIPFTISGTAVLDEDYTIETKEFTLQPGESIDTVWIMPKENVTPQREIRLALNGAEGYELWNNRVTMIPVEIRDVFSCSFNATSCDLKAEKEIAVSLKVGGNDYMYKKTEVYVPFEIDPASTAVLNEHYEIVGGKQELYMGTMKAYAVVTLRFLKKEEGKDKVILRIKEGGLIEAGGNASTTITVSGPTQFKDIEGEWRFNGFTDEAFVRRMAGYEDKTGADCEHLPVNNNATDVIRLSAGPGGNTLNVDGVTGDLAHYLRNCSVEIIKEESTRLNETATMSYEDVMTVKFGKVNKSYSAANVNEEEGVVGMRLLRKGKVLELRIYDYVPTDFLTKCYYVATHPEYPWQVVGEYPMSDYYTLVFQFTKVE</sequence>
<reference evidence="1 3" key="2">
    <citation type="submission" date="2014-07" db="EMBL/GenBank/DDBJ databases">
        <title>Porphyromonadaceae bacterium OUH 334697 = ATCC BAA-2682 = DSM 28341 draft genome.</title>
        <authorList>
            <person name="Sydenham T.V."/>
            <person name="Hasman H."/>
            <person name="Justesen U.S."/>
        </authorList>
    </citation>
    <scope>NUCLEOTIDE SEQUENCE [LARGE SCALE GENOMIC DNA]</scope>
    <source>
        <strain evidence="1 3">OUH 334697</strain>
    </source>
</reference>
<protein>
    <recommendedName>
        <fullName evidence="5">Calx-beta domain-containing protein</fullName>
    </recommendedName>
</protein>
<dbReference type="SUPFAM" id="SSF141072">
    <property type="entry name" value="CalX-like"/>
    <property type="match status" value="1"/>
</dbReference>
<accession>A0A0C3MH89</accession>
<dbReference type="EMBL" id="JPIT01000031">
    <property type="protein sequence ID" value="KIO43714.1"/>
    <property type="molecule type" value="Genomic_DNA"/>
</dbReference>
<evidence type="ECO:0000313" key="4">
    <source>
        <dbReference type="Proteomes" id="UP000031980"/>
    </source>
</evidence>
<name>A0A0C3MH89_9PORP</name>
<dbReference type="OrthoDB" id="1098374at2"/>
<evidence type="ECO:0000313" key="2">
    <source>
        <dbReference type="EMBL" id="KIO45878.1"/>
    </source>
</evidence>
<comment type="caution">
    <text evidence="2">The sequence shown here is derived from an EMBL/GenBank/DDBJ whole genome shotgun (WGS) entry which is preliminary data.</text>
</comment>
<keyword evidence="4" id="KW-1185">Reference proteome</keyword>
<dbReference type="InterPro" id="IPR038081">
    <property type="entry name" value="CalX-like_sf"/>
</dbReference>
<evidence type="ECO:0008006" key="5">
    <source>
        <dbReference type="Google" id="ProtNLM"/>
    </source>
</evidence>
<gene>
    <name evidence="2" type="ORF">BA92_05365</name>
    <name evidence="1" type="ORF">IE90_11410</name>
</gene>
<organism evidence="2 4">
    <name type="scientific">Sanguibacteroides justesenii</name>
    <dbReference type="NCBI Taxonomy" id="1547597"/>
    <lineage>
        <taxon>Bacteria</taxon>
        <taxon>Pseudomonadati</taxon>
        <taxon>Bacteroidota</taxon>
        <taxon>Bacteroidia</taxon>
        <taxon>Bacteroidales</taxon>
        <taxon>Porphyromonadaceae</taxon>
        <taxon>Sanguibacteroides</taxon>
    </lineage>
</organism>
<dbReference type="EMBL" id="JPIU01000037">
    <property type="protein sequence ID" value="KIO45878.1"/>
    <property type="molecule type" value="Genomic_DNA"/>
</dbReference>
<dbReference type="AlphaFoldDB" id="A0A0C3MH89"/>
<dbReference type="PROSITE" id="PS51257">
    <property type="entry name" value="PROKAR_LIPOPROTEIN"/>
    <property type="match status" value="1"/>
</dbReference>
<dbReference type="Proteomes" id="UP000031937">
    <property type="component" value="Unassembled WGS sequence"/>
</dbReference>
<evidence type="ECO:0000313" key="1">
    <source>
        <dbReference type="EMBL" id="KIO43714.1"/>
    </source>
</evidence>
<proteinExistence type="predicted"/>